<evidence type="ECO:0000313" key="1">
    <source>
        <dbReference type="EMBL" id="JAI47491.1"/>
    </source>
</evidence>
<organism evidence="1">
    <name type="scientific">Bactrocera latifrons</name>
    <name type="common">Malaysian fruit fly</name>
    <name type="synonym">Chaetodacus latifrons</name>
    <dbReference type="NCBI Taxonomy" id="174628"/>
    <lineage>
        <taxon>Eukaryota</taxon>
        <taxon>Metazoa</taxon>
        <taxon>Ecdysozoa</taxon>
        <taxon>Arthropoda</taxon>
        <taxon>Hexapoda</taxon>
        <taxon>Insecta</taxon>
        <taxon>Pterygota</taxon>
        <taxon>Neoptera</taxon>
        <taxon>Endopterygota</taxon>
        <taxon>Diptera</taxon>
        <taxon>Brachycera</taxon>
        <taxon>Muscomorpha</taxon>
        <taxon>Tephritoidea</taxon>
        <taxon>Tephritidae</taxon>
        <taxon>Bactrocera</taxon>
        <taxon>Bactrocera</taxon>
    </lineage>
</organism>
<proteinExistence type="predicted"/>
<sequence length="132" mass="15177">RKNKCFSMPSAFILISSLRGNNKCCWKTVTVIAIHQRPAPLYVLQRNQVKKRPLTRQAAVKQRHDETRNLKWKSNMKWKVKLLQRGKGYITKVYVCTTLRQPPNPFVGCSGKLSLCTESGCINYSNAFFNSI</sequence>
<reference evidence="1" key="1">
    <citation type="submission" date="2015-06" db="EMBL/GenBank/DDBJ databases">
        <authorList>
            <person name="Hoefler B.C."/>
            <person name="Straight P.D."/>
        </authorList>
    </citation>
    <scope>NUCLEOTIDE SEQUENCE</scope>
</reference>
<name>A0A0K8W8M3_BACLA</name>
<protein>
    <submittedName>
        <fullName evidence="1">Uncharacterized protein</fullName>
    </submittedName>
</protein>
<dbReference type="EMBL" id="GDHF01004823">
    <property type="protein sequence ID" value="JAI47491.1"/>
    <property type="molecule type" value="Transcribed_RNA"/>
</dbReference>
<feature type="non-terminal residue" evidence="1">
    <location>
        <position position="1"/>
    </location>
</feature>
<gene>
    <name evidence="1" type="ORF">c0_g5_i5</name>
</gene>
<accession>A0A0K8W8M3</accession>
<dbReference type="AlphaFoldDB" id="A0A0K8W8M3"/>